<dbReference type="PANTHER" id="PTHR40562">
    <property type="match status" value="1"/>
</dbReference>
<dbReference type="FunFam" id="2.102.10.10:FF:000014">
    <property type="entry name" value="Oxidoreductase, FAD dependent"/>
    <property type="match status" value="1"/>
</dbReference>
<dbReference type="GO" id="GO:0046872">
    <property type="term" value="F:metal ion binding"/>
    <property type="evidence" value="ECO:0007669"/>
    <property type="project" value="UniProtKB-KW"/>
</dbReference>
<evidence type="ECO:0000256" key="1">
    <source>
        <dbReference type="ARBA" id="ARBA00022714"/>
    </source>
</evidence>
<keyword evidence="7" id="KW-1185">Reference proteome</keyword>
<dbReference type="PROSITE" id="PS51296">
    <property type="entry name" value="RIESKE"/>
    <property type="match status" value="1"/>
</dbReference>
<dbReference type="AlphaFoldDB" id="A0AAD9ZGV9"/>
<proteinExistence type="predicted"/>
<sequence>MSHTYVVTGNTGHGLTLGVLAGKVIADQIQGINNPWAKFYSPKHLPPVSSLPSVVTHGVQINTQYKSFLQSDIADIEDLAPRSGGVINATAKMPVAVYKDDGGKVHRFSALCPHLQGVVCWNNAEKSWDCPVYGSWFSKDGVCVMGPAKAGLSPADESGENAQKRVTAA</sequence>
<evidence type="ECO:0000313" key="6">
    <source>
        <dbReference type="EMBL" id="KAK3178876.1"/>
    </source>
</evidence>
<dbReference type="Proteomes" id="UP001276659">
    <property type="component" value="Unassembled WGS sequence"/>
</dbReference>
<keyword evidence="3" id="KW-0408">Iron</keyword>
<dbReference type="CDD" id="cd03477">
    <property type="entry name" value="Rieske_YhfW_C"/>
    <property type="match status" value="1"/>
</dbReference>
<reference evidence="6" key="1">
    <citation type="submission" date="2022-11" db="EMBL/GenBank/DDBJ databases">
        <title>Chromosomal genome sequence assembly and mating type (MAT) locus characterization of the leprose asexual lichenized fungus Lepraria neglecta (Nyl.) Erichsen.</title>
        <authorList>
            <person name="Allen J.L."/>
            <person name="Pfeffer B."/>
        </authorList>
    </citation>
    <scope>NUCLEOTIDE SEQUENCE</scope>
    <source>
        <strain evidence="6">Allen 5258</strain>
    </source>
</reference>
<evidence type="ECO:0000256" key="4">
    <source>
        <dbReference type="ARBA" id="ARBA00023014"/>
    </source>
</evidence>
<comment type="caution">
    <text evidence="6">The sequence shown here is derived from an EMBL/GenBank/DDBJ whole genome shotgun (WGS) entry which is preliminary data.</text>
</comment>
<evidence type="ECO:0000259" key="5">
    <source>
        <dbReference type="PROSITE" id="PS51296"/>
    </source>
</evidence>
<dbReference type="SUPFAM" id="SSF50022">
    <property type="entry name" value="ISP domain"/>
    <property type="match status" value="1"/>
</dbReference>
<dbReference type="Pfam" id="PF00355">
    <property type="entry name" value="Rieske"/>
    <property type="match status" value="1"/>
</dbReference>
<keyword evidence="4" id="KW-0411">Iron-sulfur</keyword>
<evidence type="ECO:0000256" key="2">
    <source>
        <dbReference type="ARBA" id="ARBA00022723"/>
    </source>
</evidence>
<gene>
    <name evidence="6" type="ORF">OEA41_001013</name>
</gene>
<dbReference type="Gene3D" id="2.102.10.10">
    <property type="entry name" value="Rieske [2Fe-2S] iron-sulphur domain"/>
    <property type="match status" value="1"/>
</dbReference>
<dbReference type="InterPro" id="IPR036922">
    <property type="entry name" value="Rieske_2Fe-2S_sf"/>
</dbReference>
<feature type="domain" description="Rieske" evidence="5">
    <location>
        <begin position="71"/>
        <end position="166"/>
    </location>
</feature>
<dbReference type="PANTHER" id="PTHR40562:SF1">
    <property type="entry name" value="NITRITE REDUCTASE (NADH) SMALL SUBUNIT"/>
    <property type="match status" value="1"/>
</dbReference>
<dbReference type="InterPro" id="IPR038010">
    <property type="entry name" value="YhfW_C"/>
</dbReference>
<protein>
    <recommendedName>
        <fullName evidence="5">Rieske domain-containing protein</fullName>
    </recommendedName>
</protein>
<dbReference type="InterPro" id="IPR017941">
    <property type="entry name" value="Rieske_2Fe-2S"/>
</dbReference>
<organism evidence="6 7">
    <name type="scientific">Lepraria neglecta</name>
    <dbReference type="NCBI Taxonomy" id="209136"/>
    <lineage>
        <taxon>Eukaryota</taxon>
        <taxon>Fungi</taxon>
        <taxon>Dikarya</taxon>
        <taxon>Ascomycota</taxon>
        <taxon>Pezizomycotina</taxon>
        <taxon>Lecanoromycetes</taxon>
        <taxon>OSLEUM clade</taxon>
        <taxon>Lecanoromycetidae</taxon>
        <taxon>Lecanorales</taxon>
        <taxon>Lecanorineae</taxon>
        <taxon>Stereocaulaceae</taxon>
        <taxon>Lepraria</taxon>
    </lineage>
</organism>
<accession>A0AAD9ZGV9</accession>
<keyword evidence="1" id="KW-0001">2Fe-2S</keyword>
<keyword evidence="2" id="KW-0479">Metal-binding</keyword>
<evidence type="ECO:0000313" key="7">
    <source>
        <dbReference type="Proteomes" id="UP001276659"/>
    </source>
</evidence>
<evidence type="ECO:0000256" key="3">
    <source>
        <dbReference type="ARBA" id="ARBA00023004"/>
    </source>
</evidence>
<name>A0AAD9ZGV9_9LECA</name>
<dbReference type="EMBL" id="JASNWA010000003">
    <property type="protein sequence ID" value="KAK3178876.1"/>
    <property type="molecule type" value="Genomic_DNA"/>
</dbReference>
<dbReference type="GO" id="GO:0008942">
    <property type="term" value="F:nitrite reductase [NAD(P)H] activity"/>
    <property type="evidence" value="ECO:0007669"/>
    <property type="project" value="InterPro"/>
</dbReference>
<dbReference type="InterPro" id="IPR017881">
    <property type="entry name" value="NirD"/>
</dbReference>
<dbReference type="GO" id="GO:0051537">
    <property type="term" value="F:2 iron, 2 sulfur cluster binding"/>
    <property type="evidence" value="ECO:0007669"/>
    <property type="project" value="UniProtKB-KW"/>
</dbReference>